<sequence length="128" mass="15859">EKRPLVRYHRWEHLWTIPKDNVVVPIIKEFYASLQDQESRNIERHMWDMVLVWGKEVRVTPRIICYFYNAPYYKNDFIDEIDLEYFQDIDMDSILNFLTKGRAEWKYCPEKACPHWQMDPPEYEKMHQ</sequence>
<reference evidence="1 2" key="1">
    <citation type="journal article" date="2019" name="Genome Biol. Evol.">
        <title>Insights into the evolution of the New World diploid cottons (Gossypium, subgenus Houzingenia) based on genome sequencing.</title>
        <authorList>
            <person name="Grover C.E."/>
            <person name="Arick M.A. 2nd"/>
            <person name="Thrash A."/>
            <person name="Conover J.L."/>
            <person name="Sanders W.S."/>
            <person name="Peterson D.G."/>
            <person name="Frelichowski J.E."/>
            <person name="Scheffler J.A."/>
            <person name="Scheffler B.E."/>
            <person name="Wendel J.F."/>
        </authorList>
    </citation>
    <scope>NUCLEOTIDE SEQUENCE [LARGE SCALE GENOMIC DNA]</scope>
    <source>
        <strain evidence="1">1</strain>
        <tissue evidence="1">Leaf</tissue>
    </source>
</reference>
<dbReference type="AlphaFoldDB" id="A0A7J9NCW0"/>
<dbReference type="EMBL" id="JABFAF010278486">
    <property type="protein sequence ID" value="MBA0880967.1"/>
    <property type="molecule type" value="Genomic_DNA"/>
</dbReference>
<proteinExistence type="predicted"/>
<dbReference type="OrthoDB" id="984908at2759"/>
<feature type="non-terminal residue" evidence="1">
    <location>
        <position position="1"/>
    </location>
</feature>
<evidence type="ECO:0000313" key="1">
    <source>
        <dbReference type="EMBL" id="MBA0880967.1"/>
    </source>
</evidence>
<name>A0A7J9NCW0_GOSSC</name>
<accession>A0A7J9NCW0</accession>
<evidence type="ECO:0000313" key="2">
    <source>
        <dbReference type="Proteomes" id="UP000593576"/>
    </source>
</evidence>
<gene>
    <name evidence="1" type="ORF">Goshw_011411</name>
</gene>
<organism evidence="1 2">
    <name type="scientific">Gossypium schwendimanii</name>
    <name type="common">Cotton</name>
    <dbReference type="NCBI Taxonomy" id="34291"/>
    <lineage>
        <taxon>Eukaryota</taxon>
        <taxon>Viridiplantae</taxon>
        <taxon>Streptophyta</taxon>
        <taxon>Embryophyta</taxon>
        <taxon>Tracheophyta</taxon>
        <taxon>Spermatophyta</taxon>
        <taxon>Magnoliopsida</taxon>
        <taxon>eudicotyledons</taxon>
        <taxon>Gunneridae</taxon>
        <taxon>Pentapetalae</taxon>
        <taxon>rosids</taxon>
        <taxon>malvids</taxon>
        <taxon>Malvales</taxon>
        <taxon>Malvaceae</taxon>
        <taxon>Malvoideae</taxon>
        <taxon>Gossypium</taxon>
    </lineage>
</organism>
<comment type="caution">
    <text evidence="1">The sequence shown here is derived from an EMBL/GenBank/DDBJ whole genome shotgun (WGS) entry which is preliminary data.</text>
</comment>
<dbReference type="Proteomes" id="UP000593576">
    <property type="component" value="Unassembled WGS sequence"/>
</dbReference>
<keyword evidence="2" id="KW-1185">Reference proteome</keyword>
<protein>
    <submittedName>
        <fullName evidence="1">Uncharacterized protein</fullName>
    </submittedName>
</protein>